<feature type="transmembrane region" description="Helical" evidence="8">
    <location>
        <begin position="305"/>
        <end position="331"/>
    </location>
</feature>
<keyword evidence="5 8" id="KW-1133">Transmembrane helix</keyword>
<keyword evidence="6 8" id="KW-0472">Membrane</keyword>
<feature type="transmembrane region" description="Helical" evidence="8">
    <location>
        <begin position="87"/>
        <end position="106"/>
    </location>
</feature>
<reference evidence="10 11" key="1">
    <citation type="submission" date="2016-03" db="EMBL/GenBank/DDBJ databases">
        <title>Complete genome sequence of a soil Actinobacterium, Nocardioides dokdonensis FR1436.</title>
        <authorList>
            <person name="Kwon S.-K."/>
            <person name="Kim K."/>
            <person name="Kim J.F."/>
        </authorList>
    </citation>
    <scope>NUCLEOTIDE SEQUENCE [LARGE SCALE GENOMIC DNA]</scope>
    <source>
        <strain evidence="10 11">FR1436</strain>
    </source>
</reference>
<dbReference type="PANTHER" id="PTHR40074:SF4">
    <property type="entry name" value="INNER MEMBRANE PROTEIN YCFT"/>
    <property type="match status" value="1"/>
</dbReference>
<dbReference type="GO" id="GO:0016413">
    <property type="term" value="F:O-acetyltransferase activity"/>
    <property type="evidence" value="ECO:0007669"/>
    <property type="project" value="TreeGrafter"/>
</dbReference>
<evidence type="ECO:0000256" key="3">
    <source>
        <dbReference type="ARBA" id="ARBA00022475"/>
    </source>
</evidence>
<dbReference type="InterPro" id="IPR002656">
    <property type="entry name" value="Acyl_transf_3_dom"/>
</dbReference>
<sequence length="391" mass="42142">MAGAAASRERWIDVAKGVSILLVVLHHAVVKNLPMEAPEALAGVVGGWDVVTTALKPVRMPLFFVLSGFVASRAVHRPWVQVRRRALTPYYTYVVWLLLLGAFFSVERLLPMNRTQDLGELGTDLVWASTGTWFLYALAVYFLLARLLSALPATWVLSGAVTLSVVSSELGIQEWNRFSVLFHFTYFALGALAPQVVRRVAERAPVPLPVLAAAYVGFTVLLWQLDLPTGVYLLLASGLGVPLGVRSAVVLARTTRPAQVLAWIGRRTLPVYVMHTAVLATLLHLPPVLDLESGSVLRGVLHPVVVTAIAVLVPLGAHAVLLRLGATWLFALPQRRPHPRPAPATRSGQASRRSTEACASTSEGPYQVSIRPSTSSLGERSASGPSSAVNS</sequence>
<feature type="transmembrane region" description="Helical" evidence="8">
    <location>
        <begin position="151"/>
        <end position="172"/>
    </location>
</feature>
<accession>A0A1A9GIE0</accession>
<comment type="similarity">
    <text evidence="2">Belongs to the acyltransferase 3 family.</text>
</comment>
<dbReference type="Proteomes" id="UP000077868">
    <property type="component" value="Chromosome"/>
</dbReference>
<dbReference type="KEGG" id="ndk:I601_1645"/>
<evidence type="ECO:0000313" key="10">
    <source>
        <dbReference type="EMBL" id="ANH38077.1"/>
    </source>
</evidence>
<comment type="subcellular location">
    <subcellularLocation>
        <location evidence="1">Cell membrane</location>
        <topology evidence="1">Multi-pass membrane protein</topology>
    </subcellularLocation>
</comment>
<dbReference type="EMBL" id="CP015079">
    <property type="protein sequence ID" value="ANH38077.1"/>
    <property type="molecule type" value="Genomic_DNA"/>
</dbReference>
<feature type="transmembrane region" description="Helical" evidence="8">
    <location>
        <begin position="231"/>
        <end position="252"/>
    </location>
</feature>
<feature type="transmembrane region" description="Helical" evidence="8">
    <location>
        <begin position="204"/>
        <end position="225"/>
    </location>
</feature>
<evidence type="ECO:0000256" key="4">
    <source>
        <dbReference type="ARBA" id="ARBA00022692"/>
    </source>
</evidence>
<feature type="transmembrane region" description="Helical" evidence="8">
    <location>
        <begin position="264"/>
        <end position="285"/>
    </location>
</feature>
<evidence type="ECO:0000256" key="5">
    <source>
        <dbReference type="ARBA" id="ARBA00022989"/>
    </source>
</evidence>
<dbReference type="GO" id="GO:0009246">
    <property type="term" value="P:enterobacterial common antigen biosynthetic process"/>
    <property type="evidence" value="ECO:0007669"/>
    <property type="project" value="TreeGrafter"/>
</dbReference>
<evidence type="ECO:0000256" key="7">
    <source>
        <dbReference type="SAM" id="MobiDB-lite"/>
    </source>
</evidence>
<dbReference type="Pfam" id="PF01757">
    <property type="entry name" value="Acyl_transf_3"/>
    <property type="match status" value="1"/>
</dbReference>
<feature type="transmembrane region" description="Helical" evidence="8">
    <location>
        <begin position="178"/>
        <end position="197"/>
    </location>
</feature>
<keyword evidence="11" id="KW-1185">Reference proteome</keyword>
<dbReference type="AlphaFoldDB" id="A0A1A9GIE0"/>
<protein>
    <submittedName>
        <fullName evidence="10">Inner membrane protein YcfT</fullName>
    </submittedName>
</protein>
<name>A0A1A9GIE0_9ACTN</name>
<dbReference type="PATRIC" id="fig|1300347.3.peg.1645"/>
<organism evidence="10 11">
    <name type="scientific">Nocardioides dokdonensis FR1436</name>
    <dbReference type="NCBI Taxonomy" id="1300347"/>
    <lineage>
        <taxon>Bacteria</taxon>
        <taxon>Bacillati</taxon>
        <taxon>Actinomycetota</taxon>
        <taxon>Actinomycetes</taxon>
        <taxon>Propionibacteriales</taxon>
        <taxon>Nocardioidaceae</taxon>
        <taxon>Nocardioides</taxon>
    </lineage>
</organism>
<evidence type="ECO:0000256" key="8">
    <source>
        <dbReference type="SAM" id="Phobius"/>
    </source>
</evidence>
<feature type="region of interest" description="Disordered" evidence="7">
    <location>
        <begin position="337"/>
        <end position="391"/>
    </location>
</feature>
<gene>
    <name evidence="10" type="primary">ycfT</name>
    <name evidence="10" type="ORF">I601_1645</name>
</gene>
<evidence type="ECO:0000256" key="2">
    <source>
        <dbReference type="ARBA" id="ARBA00007400"/>
    </source>
</evidence>
<feature type="transmembrane region" description="Helical" evidence="8">
    <location>
        <begin position="126"/>
        <end position="144"/>
    </location>
</feature>
<evidence type="ECO:0000256" key="6">
    <source>
        <dbReference type="ARBA" id="ARBA00023136"/>
    </source>
</evidence>
<dbReference type="GO" id="GO:0005886">
    <property type="term" value="C:plasma membrane"/>
    <property type="evidence" value="ECO:0007669"/>
    <property type="project" value="UniProtKB-SubCell"/>
</dbReference>
<proteinExistence type="inferred from homology"/>
<evidence type="ECO:0000313" key="11">
    <source>
        <dbReference type="Proteomes" id="UP000077868"/>
    </source>
</evidence>
<evidence type="ECO:0000259" key="9">
    <source>
        <dbReference type="Pfam" id="PF01757"/>
    </source>
</evidence>
<feature type="domain" description="Acyltransferase 3" evidence="9">
    <location>
        <begin position="10"/>
        <end position="313"/>
    </location>
</feature>
<evidence type="ECO:0000256" key="1">
    <source>
        <dbReference type="ARBA" id="ARBA00004651"/>
    </source>
</evidence>
<keyword evidence="4 8" id="KW-0812">Transmembrane</keyword>
<feature type="compositionally biased region" description="Polar residues" evidence="7">
    <location>
        <begin position="346"/>
        <end position="391"/>
    </location>
</feature>
<keyword evidence="3" id="KW-1003">Cell membrane</keyword>
<dbReference type="PANTHER" id="PTHR40074">
    <property type="entry name" value="O-ACETYLTRANSFERASE WECH"/>
    <property type="match status" value="1"/>
</dbReference>